<reference evidence="2" key="1">
    <citation type="journal article" date="2014" name="Front. Microbiol.">
        <title>High frequency of phylogenetically diverse reductive dehalogenase-homologous genes in deep subseafloor sedimentary metagenomes.</title>
        <authorList>
            <person name="Kawai M."/>
            <person name="Futagami T."/>
            <person name="Toyoda A."/>
            <person name="Takaki Y."/>
            <person name="Nishi S."/>
            <person name="Hori S."/>
            <person name="Arai W."/>
            <person name="Tsubouchi T."/>
            <person name="Morono Y."/>
            <person name="Uchiyama I."/>
            <person name="Ito T."/>
            <person name="Fujiyama A."/>
            <person name="Inagaki F."/>
            <person name="Takami H."/>
        </authorList>
    </citation>
    <scope>NUCLEOTIDE SEQUENCE</scope>
    <source>
        <strain evidence="2">Expedition CK06-06</strain>
    </source>
</reference>
<protein>
    <submittedName>
        <fullName evidence="2">Uncharacterized protein</fullName>
    </submittedName>
</protein>
<comment type="caution">
    <text evidence="2">The sequence shown here is derived from an EMBL/GenBank/DDBJ whole genome shotgun (WGS) entry which is preliminary data.</text>
</comment>
<evidence type="ECO:0000313" key="2">
    <source>
        <dbReference type="EMBL" id="GAF84635.1"/>
    </source>
</evidence>
<dbReference type="AlphaFoldDB" id="X0U805"/>
<proteinExistence type="predicted"/>
<feature type="coiled-coil region" evidence="1">
    <location>
        <begin position="35"/>
        <end position="62"/>
    </location>
</feature>
<gene>
    <name evidence="2" type="ORF">S01H1_12190</name>
</gene>
<organism evidence="2">
    <name type="scientific">marine sediment metagenome</name>
    <dbReference type="NCBI Taxonomy" id="412755"/>
    <lineage>
        <taxon>unclassified sequences</taxon>
        <taxon>metagenomes</taxon>
        <taxon>ecological metagenomes</taxon>
    </lineage>
</organism>
<sequence length="82" mass="9109">MASDAVPILPPTALEQAHARIAGLETTQASAYQQLANMKEHFQRARDRCDDLTMRLRRLEGRLRHAAEGLQALASRSARGEL</sequence>
<evidence type="ECO:0000256" key="1">
    <source>
        <dbReference type="SAM" id="Coils"/>
    </source>
</evidence>
<keyword evidence="1" id="KW-0175">Coiled coil</keyword>
<name>X0U805_9ZZZZ</name>
<accession>X0U805</accession>
<dbReference type="EMBL" id="BARS01006239">
    <property type="protein sequence ID" value="GAF84635.1"/>
    <property type="molecule type" value="Genomic_DNA"/>
</dbReference>